<evidence type="ECO:0000313" key="5">
    <source>
        <dbReference type="EMBL" id="GGC84148.1"/>
    </source>
</evidence>
<dbReference type="InterPro" id="IPR000600">
    <property type="entry name" value="ROK"/>
</dbReference>
<comment type="function">
    <text evidence="1">Transcriptional repressor of xylose-utilizing enzymes.</text>
</comment>
<sequence>MKKTGGLKLMQEINQYIILKTIRERGPISRSEIAKQNKLSPTTVTSAVNELLEEGMVTVGGVGESSGGRKPVYLQFAPDSKFILGVSITNSSIIIGKLNMEADVKDKEVYADDFQSHPDVIGYTLDRIGDYLDSCEDLSLCLGVSIITPGIIDAKKGIIRNNAKMHLENIALKEMVEERFRLKAWIDNDANSIALAENKYGHYGAKRNLIYIQMGDGIGSGIVIEDQIFRGSHGGAGEFGHITIDNNGILCECGNRGCLENYVNWPSIQESIKGHLEKGTPTRMMDGHQKLEEVSQGDFLKALQDEDELALSVIEETIEYMANGLVTLVNLFNPEVILIGWGPITSDSYFINRLREKVKELAFDIFIDGLEIQATTLGGDFQLKGAASVALEEIFEVPL</sequence>
<accession>A0ABQ1NSH1</accession>
<dbReference type="InterPro" id="IPR036390">
    <property type="entry name" value="WH_DNA-bd_sf"/>
</dbReference>
<dbReference type="SUPFAM" id="SSF53067">
    <property type="entry name" value="Actin-like ATPase domain"/>
    <property type="match status" value="1"/>
</dbReference>
<dbReference type="InterPro" id="IPR000835">
    <property type="entry name" value="HTH_MarR-typ"/>
</dbReference>
<evidence type="ECO:0000256" key="1">
    <source>
        <dbReference type="ARBA" id="ARBA00002486"/>
    </source>
</evidence>
<gene>
    <name evidence="5" type="ORF">GCM10007216_13500</name>
</gene>
<dbReference type="InterPro" id="IPR043129">
    <property type="entry name" value="ATPase_NBD"/>
</dbReference>
<organism evidence="5 6">
    <name type="scientific">Thalassobacillus devorans</name>
    <dbReference type="NCBI Taxonomy" id="279813"/>
    <lineage>
        <taxon>Bacteria</taxon>
        <taxon>Bacillati</taxon>
        <taxon>Bacillota</taxon>
        <taxon>Bacilli</taxon>
        <taxon>Bacillales</taxon>
        <taxon>Bacillaceae</taxon>
        <taxon>Thalassobacillus</taxon>
    </lineage>
</organism>
<keyword evidence="5" id="KW-0418">Kinase</keyword>
<dbReference type="RefSeq" id="WP_062441851.1">
    <property type="nucleotide sequence ID" value="NZ_BMCJ01000002.1"/>
</dbReference>
<keyword evidence="5" id="KW-0808">Transferase</keyword>
<feature type="domain" description="HTH marR-type" evidence="4">
    <location>
        <begin position="14"/>
        <end position="58"/>
    </location>
</feature>
<dbReference type="InterPro" id="IPR036388">
    <property type="entry name" value="WH-like_DNA-bd_sf"/>
</dbReference>
<evidence type="ECO:0000313" key="6">
    <source>
        <dbReference type="Proteomes" id="UP000619534"/>
    </source>
</evidence>
<reference evidence="6" key="1">
    <citation type="journal article" date="2019" name="Int. J. Syst. Evol. Microbiol.">
        <title>The Global Catalogue of Microorganisms (GCM) 10K type strain sequencing project: providing services to taxonomists for standard genome sequencing and annotation.</title>
        <authorList>
            <consortium name="The Broad Institute Genomics Platform"/>
            <consortium name="The Broad Institute Genome Sequencing Center for Infectious Disease"/>
            <person name="Wu L."/>
            <person name="Ma J."/>
        </authorList>
    </citation>
    <scope>NUCLEOTIDE SEQUENCE [LARGE SCALE GENOMIC DNA]</scope>
    <source>
        <strain evidence="6">CCM 7282</strain>
    </source>
</reference>
<evidence type="ECO:0000256" key="3">
    <source>
        <dbReference type="ARBA" id="ARBA00022629"/>
    </source>
</evidence>
<dbReference type="PANTHER" id="PTHR18964:SF149">
    <property type="entry name" value="BIFUNCTIONAL UDP-N-ACETYLGLUCOSAMINE 2-EPIMERASE_N-ACETYLMANNOSAMINE KINASE"/>
    <property type="match status" value="1"/>
</dbReference>
<dbReference type="Pfam" id="PF01047">
    <property type="entry name" value="MarR"/>
    <property type="match status" value="1"/>
</dbReference>
<keyword evidence="5" id="KW-0723">Serine/threonine-protein kinase</keyword>
<dbReference type="EMBL" id="BMCJ01000002">
    <property type="protein sequence ID" value="GGC84148.1"/>
    <property type="molecule type" value="Genomic_DNA"/>
</dbReference>
<proteinExistence type="inferred from homology"/>
<dbReference type="Pfam" id="PF00480">
    <property type="entry name" value="ROK"/>
    <property type="match status" value="1"/>
</dbReference>
<keyword evidence="3" id="KW-0119">Carbohydrate metabolism</keyword>
<keyword evidence="3" id="KW-0859">Xylose metabolism</keyword>
<dbReference type="GO" id="GO:0004674">
    <property type="term" value="F:protein serine/threonine kinase activity"/>
    <property type="evidence" value="ECO:0007669"/>
    <property type="project" value="UniProtKB-KW"/>
</dbReference>
<comment type="caution">
    <text evidence="5">The sequence shown here is derived from an EMBL/GenBank/DDBJ whole genome shotgun (WGS) entry which is preliminary data.</text>
</comment>
<comment type="similarity">
    <text evidence="2">Belongs to the ROK (NagC/XylR) family.</text>
</comment>
<dbReference type="SUPFAM" id="SSF46785">
    <property type="entry name" value="Winged helix' DNA-binding domain"/>
    <property type="match status" value="1"/>
</dbReference>
<evidence type="ECO:0000256" key="2">
    <source>
        <dbReference type="ARBA" id="ARBA00006479"/>
    </source>
</evidence>
<dbReference type="Proteomes" id="UP000619534">
    <property type="component" value="Unassembled WGS sequence"/>
</dbReference>
<dbReference type="PROSITE" id="PS01125">
    <property type="entry name" value="ROK"/>
    <property type="match status" value="1"/>
</dbReference>
<evidence type="ECO:0000259" key="4">
    <source>
        <dbReference type="Pfam" id="PF01047"/>
    </source>
</evidence>
<dbReference type="Gene3D" id="1.10.10.10">
    <property type="entry name" value="Winged helix-like DNA-binding domain superfamily/Winged helix DNA-binding domain"/>
    <property type="match status" value="1"/>
</dbReference>
<dbReference type="Gene3D" id="3.30.420.40">
    <property type="match status" value="2"/>
</dbReference>
<keyword evidence="6" id="KW-1185">Reference proteome</keyword>
<protein>
    <submittedName>
        <fullName evidence="5">Serine/threonine protein kinase</fullName>
    </submittedName>
</protein>
<name>A0ABQ1NSH1_9BACI</name>
<dbReference type="InterPro" id="IPR049874">
    <property type="entry name" value="ROK_cs"/>
</dbReference>
<dbReference type="PANTHER" id="PTHR18964">
    <property type="entry name" value="ROK (REPRESSOR, ORF, KINASE) FAMILY"/>
    <property type="match status" value="1"/>
</dbReference>